<feature type="transmembrane region" description="Helical" evidence="5">
    <location>
        <begin position="280"/>
        <end position="297"/>
    </location>
</feature>
<keyword evidence="3 5" id="KW-1133">Transmembrane helix</keyword>
<dbReference type="InterPro" id="IPR052556">
    <property type="entry name" value="PolySynth_Transporter"/>
</dbReference>
<feature type="transmembrane region" description="Helical" evidence="5">
    <location>
        <begin position="382"/>
        <end position="402"/>
    </location>
</feature>
<evidence type="ECO:0000313" key="7">
    <source>
        <dbReference type="Proteomes" id="UP000006054"/>
    </source>
</evidence>
<gene>
    <name evidence="6" type="ordered locus">Fleli_1236</name>
</gene>
<evidence type="ECO:0000256" key="4">
    <source>
        <dbReference type="ARBA" id="ARBA00023136"/>
    </source>
</evidence>
<dbReference type="RefSeq" id="WP_014797130.1">
    <property type="nucleotide sequence ID" value="NC_018018.1"/>
</dbReference>
<dbReference type="InterPro" id="IPR002797">
    <property type="entry name" value="Polysacc_synth"/>
</dbReference>
<feature type="transmembrane region" description="Helical" evidence="5">
    <location>
        <begin position="57"/>
        <end position="77"/>
    </location>
</feature>
<organism evidence="6 7">
    <name type="scientific">Bernardetia litoralis (strain ATCC 23117 / DSM 6794 / NBRC 15988 / NCIMB 1366 / Fx l1 / Sio-4)</name>
    <name type="common">Flexibacter litoralis</name>
    <dbReference type="NCBI Taxonomy" id="880071"/>
    <lineage>
        <taxon>Bacteria</taxon>
        <taxon>Pseudomonadati</taxon>
        <taxon>Bacteroidota</taxon>
        <taxon>Cytophagia</taxon>
        <taxon>Cytophagales</taxon>
        <taxon>Bernardetiaceae</taxon>
        <taxon>Bernardetia</taxon>
    </lineage>
</organism>
<dbReference type="PANTHER" id="PTHR43424">
    <property type="entry name" value="LOCUS PUTATIVE PROTEIN 1-RELATED"/>
    <property type="match status" value="1"/>
</dbReference>
<dbReference type="EMBL" id="CP003345">
    <property type="protein sequence ID" value="AFM03673.1"/>
    <property type="molecule type" value="Genomic_DNA"/>
</dbReference>
<evidence type="ECO:0000256" key="2">
    <source>
        <dbReference type="ARBA" id="ARBA00022692"/>
    </source>
</evidence>
<evidence type="ECO:0000256" key="1">
    <source>
        <dbReference type="ARBA" id="ARBA00004141"/>
    </source>
</evidence>
<feature type="transmembrane region" description="Helical" evidence="5">
    <location>
        <begin position="408"/>
        <end position="430"/>
    </location>
</feature>
<dbReference type="CDD" id="cd13128">
    <property type="entry name" value="MATE_Wzx_like"/>
    <property type="match status" value="1"/>
</dbReference>
<reference evidence="7" key="1">
    <citation type="submission" date="2012-06" db="EMBL/GenBank/DDBJ databases">
        <title>The complete genome of Flexibacter litoralis DSM 6794.</title>
        <authorList>
            <person name="Lucas S."/>
            <person name="Copeland A."/>
            <person name="Lapidus A."/>
            <person name="Glavina del Rio T."/>
            <person name="Dalin E."/>
            <person name="Tice H."/>
            <person name="Bruce D."/>
            <person name="Goodwin L."/>
            <person name="Pitluck S."/>
            <person name="Peters L."/>
            <person name="Ovchinnikova G."/>
            <person name="Lu M."/>
            <person name="Kyrpides N."/>
            <person name="Mavromatis K."/>
            <person name="Ivanova N."/>
            <person name="Brettin T."/>
            <person name="Detter J.C."/>
            <person name="Han C."/>
            <person name="Larimer F."/>
            <person name="Land M."/>
            <person name="Hauser L."/>
            <person name="Markowitz V."/>
            <person name="Cheng J.-F."/>
            <person name="Hugenholtz P."/>
            <person name="Woyke T."/>
            <person name="Wu D."/>
            <person name="Spring S."/>
            <person name="Lang E."/>
            <person name="Kopitz M."/>
            <person name="Brambilla E."/>
            <person name="Klenk H.-P."/>
            <person name="Eisen J.A."/>
        </authorList>
    </citation>
    <scope>NUCLEOTIDE SEQUENCE [LARGE SCALE GENOMIC DNA]</scope>
    <source>
        <strain evidence="7">ATCC 23117 / DSM 6794 / NBRC 15988 / NCIMB 1366 / Sio-4</strain>
    </source>
</reference>
<dbReference type="OrthoDB" id="9770347at2"/>
<feature type="transmembrane region" description="Helical" evidence="5">
    <location>
        <begin position="137"/>
        <end position="154"/>
    </location>
</feature>
<evidence type="ECO:0000256" key="3">
    <source>
        <dbReference type="ARBA" id="ARBA00022989"/>
    </source>
</evidence>
<feature type="transmembrane region" description="Helical" evidence="5">
    <location>
        <begin position="442"/>
        <end position="459"/>
    </location>
</feature>
<feature type="transmembrane region" description="Helical" evidence="5">
    <location>
        <begin position="318"/>
        <end position="339"/>
    </location>
</feature>
<dbReference type="eggNOG" id="COG2244">
    <property type="taxonomic scope" value="Bacteria"/>
</dbReference>
<dbReference type="STRING" id="880071.Fleli_1236"/>
<protein>
    <submittedName>
        <fullName evidence="6">Membrane protein involved in the export of O-antigen and teichoic acid</fullName>
    </submittedName>
</protein>
<feature type="transmembrane region" description="Helical" evidence="5">
    <location>
        <begin position="89"/>
        <end position="117"/>
    </location>
</feature>
<name>I4AI88_BERLS</name>
<dbReference type="Pfam" id="PF01943">
    <property type="entry name" value="Polysacc_synt"/>
    <property type="match status" value="1"/>
</dbReference>
<dbReference type="PANTHER" id="PTHR43424:SF1">
    <property type="entry name" value="LOCUS PUTATIVE PROTEIN 1-RELATED"/>
    <property type="match status" value="1"/>
</dbReference>
<feature type="transmembrane region" description="Helical" evidence="5">
    <location>
        <begin position="351"/>
        <end position="370"/>
    </location>
</feature>
<sequence length="460" mass="52003">MSSKATFLGFDKKGLQKYGSNTIWLLLEKAIRFITGIWIAPMTVKYLGAAQYGKLEYAIGFVFLIIPFASLGLNSILTRQLVADKKNNFFYFGSAFWLRFLAALFSILFLNSIGIITPDSIEKLLPIAFPSDSTERWLVFILSLNLFFNVSDLVTSHFQAQVRSHFIVKIQIIVVLISAALKLIGIWKEYSVLFFASVLLIETILTAIGLFLMYFKTGEKVNKWKWNSPIAKLMLRDAMPLIFSGIAVSVYMRIDQIMIKQFLGDEASGYYGAAVRISEMWYFVPVVFAGSLFPAIVELQKNNNIAKYKKRMQQLFDFLLWSAIAIALPITFLSKWIIVDILPYGKEFLPSAAVLSVHVWGGVFVATGVAGSRWLLAENKQIYNFLQTSLGAIINFALNWYWLPKYGLLGAAYATVISYAVASFGCSFFLPKIFPLLKMHILGLLAPFRYLIILIRTILK</sequence>
<accession>I4AI88</accession>
<dbReference type="KEGG" id="fli:Fleli_1236"/>
<keyword evidence="2 5" id="KW-0812">Transmembrane</keyword>
<feature type="transmembrane region" description="Helical" evidence="5">
    <location>
        <begin position="235"/>
        <end position="254"/>
    </location>
</feature>
<comment type="subcellular location">
    <subcellularLocation>
        <location evidence="1">Membrane</location>
        <topology evidence="1">Multi-pass membrane protein</topology>
    </subcellularLocation>
</comment>
<evidence type="ECO:0000313" key="6">
    <source>
        <dbReference type="EMBL" id="AFM03673.1"/>
    </source>
</evidence>
<feature type="transmembrane region" description="Helical" evidence="5">
    <location>
        <begin position="21"/>
        <end position="41"/>
    </location>
</feature>
<proteinExistence type="predicted"/>
<dbReference type="GO" id="GO:0016020">
    <property type="term" value="C:membrane"/>
    <property type="evidence" value="ECO:0007669"/>
    <property type="project" value="UniProtKB-SubCell"/>
</dbReference>
<dbReference type="Proteomes" id="UP000006054">
    <property type="component" value="Chromosome"/>
</dbReference>
<evidence type="ECO:0000256" key="5">
    <source>
        <dbReference type="SAM" id="Phobius"/>
    </source>
</evidence>
<keyword evidence="4 5" id="KW-0472">Membrane</keyword>
<dbReference type="AlphaFoldDB" id="I4AI88"/>
<dbReference type="HOGENOM" id="CLU_022017_6_3_10"/>
<feature type="transmembrane region" description="Helical" evidence="5">
    <location>
        <begin position="166"/>
        <end position="187"/>
    </location>
</feature>
<feature type="transmembrane region" description="Helical" evidence="5">
    <location>
        <begin position="193"/>
        <end position="215"/>
    </location>
</feature>
<keyword evidence="7" id="KW-1185">Reference proteome</keyword>